<evidence type="ECO:0000313" key="3">
    <source>
        <dbReference type="Proteomes" id="UP000030742"/>
    </source>
</evidence>
<dbReference type="Proteomes" id="UP000030742">
    <property type="component" value="Unassembled WGS sequence"/>
</dbReference>
<feature type="compositionally biased region" description="Polar residues" evidence="1">
    <location>
        <begin position="180"/>
        <end position="190"/>
    </location>
</feature>
<organism evidence="2 3">
    <name type="scientific">Dendroctonus ponderosae</name>
    <name type="common">Mountain pine beetle</name>
    <dbReference type="NCBI Taxonomy" id="77166"/>
    <lineage>
        <taxon>Eukaryota</taxon>
        <taxon>Metazoa</taxon>
        <taxon>Ecdysozoa</taxon>
        <taxon>Arthropoda</taxon>
        <taxon>Hexapoda</taxon>
        <taxon>Insecta</taxon>
        <taxon>Pterygota</taxon>
        <taxon>Neoptera</taxon>
        <taxon>Endopterygota</taxon>
        <taxon>Coleoptera</taxon>
        <taxon>Polyphaga</taxon>
        <taxon>Cucujiformia</taxon>
        <taxon>Curculionidae</taxon>
        <taxon>Scolytinae</taxon>
        <taxon>Dendroctonus</taxon>
    </lineage>
</organism>
<feature type="compositionally biased region" description="Polar residues" evidence="1">
    <location>
        <begin position="13"/>
        <end position="25"/>
    </location>
</feature>
<feature type="compositionally biased region" description="Basic and acidic residues" evidence="1">
    <location>
        <begin position="72"/>
        <end position="81"/>
    </location>
</feature>
<proteinExistence type="predicted"/>
<feature type="region of interest" description="Disordered" evidence="1">
    <location>
        <begin position="1"/>
        <end position="199"/>
    </location>
</feature>
<evidence type="ECO:0000313" key="2">
    <source>
        <dbReference type="EMBL" id="ERL84283.1"/>
    </source>
</evidence>
<dbReference type="AlphaFoldDB" id="U4TWD1"/>
<feature type="compositionally biased region" description="Basic and acidic residues" evidence="1">
    <location>
        <begin position="101"/>
        <end position="114"/>
    </location>
</feature>
<dbReference type="EMBL" id="KB631392">
    <property type="protein sequence ID" value="ERL84283.1"/>
    <property type="molecule type" value="Genomic_DNA"/>
</dbReference>
<accession>U4TWD1</accession>
<feature type="region of interest" description="Disordered" evidence="1">
    <location>
        <begin position="367"/>
        <end position="439"/>
    </location>
</feature>
<feature type="compositionally biased region" description="Basic and acidic residues" evidence="1">
    <location>
        <begin position="166"/>
        <end position="179"/>
    </location>
</feature>
<evidence type="ECO:0000256" key="1">
    <source>
        <dbReference type="SAM" id="MobiDB-lite"/>
    </source>
</evidence>
<protein>
    <submittedName>
        <fullName evidence="2">Uncharacterized protein</fullName>
    </submittedName>
</protein>
<reference evidence="2 3" key="1">
    <citation type="journal article" date="2013" name="Genome Biol.">
        <title>Draft genome of the mountain pine beetle, Dendroctonus ponderosae Hopkins, a major forest pest.</title>
        <authorList>
            <person name="Keeling C.I."/>
            <person name="Yuen M.M."/>
            <person name="Liao N.Y."/>
            <person name="Docking T.R."/>
            <person name="Chan S.K."/>
            <person name="Taylor G.A."/>
            <person name="Palmquist D.L."/>
            <person name="Jackman S.D."/>
            <person name="Nguyen A."/>
            <person name="Li M."/>
            <person name="Henderson H."/>
            <person name="Janes J.K."/>
            <person name="Zhao Y."/>
            <person name="Pandoh P."/>
            <person name="Moore R."/>
            <person name="Sperling F.A."/>
            <person name="Huber D.P."/>
            <person name="Birol I."/>
            <person name="Jones S.J."/>
            <person name="Bohlmann J."/>
        </authorList>
    </citation>
    <scope>NUCLEOTIDE SEQUENCE</scope>
</reference>
<sequence length="439" mass="48376">MVSEESSSESSEIHNSATEISTDSEFAQDEPTPTRELPSIALNDFYVTKTRGSGKANCPKRLQVTSGFIQRHQNEKSKPQPDIELNDNDDPKTPNFPIPRVEVHAAKESDKEEMALDSLTEQQRRPTAAESSKSITSEKKSLNQPKTLPNLESVLPDIHKALHVKLKLDKEDSAEENRSQKTVSGKSSPDLTAALTETELSDWARDETVSDSIELDISHQSCDRKRPIKMAQLSEFDEAVNQHVCGKGLEALHSRNLDGIEYMDTATETSSEDGVVDSQNGYVLLKSEDELAEDSLNPKDIFEARNVYLSKRENTGYCELVKGNSFGGEVVDLKAADVEQLRQKQLLTDHEEDSLLVAAIQSGVRQRPRFDRHSKVAQKKQGFASEARSDPGGEGTEQPAQGDHLAVGPADATRCALQEGEHQKGAGREQEADRGNGDE</sequence>
<gene>
    <name evidence="2" type="ORF">D910_01673</name>
</gene>
<name>U4TWD1_DENPD</name>
<feature type="compositionally biased region" description="Basic and acidic residues" evidence="1">
    <location>
        <begin position="419"/>
        <end position="439"/>
    </location>
</feature>
<feature type="compositionally biased region" description="Low complexity" evidence="1">
    <location>
        <begin position="1"/>
        <end position="10"/>
    </location>
</feature>